<dbReference type="InterPro" id="IPR036322">
    <property type="entry name" value="WD40_repeat_dom_sf"/>
</dbReference>
<organism evidence="1 2">
    <name type="scientific">Marasmiellus scandens</name>
    <dbReference type="NCBI Taxonomy" id="2682957"/>
    <lineage>
        <taxon>Eukaryota</taxon>
        <taxon>Fungi</taxon>
        <taxon>Dikarya</taxon>
        <taxon>Basidiomycota</taxon>
        <taxon>Agaricomycotina</taxon>
        <taxon>Agaricomycetes</taxon>
        <taxon>Agaricomycetidae</taxon>
        <taxon>Agaricales</taxon>
        <taxon>Marasmiineae</taxon>
        <taxon>Omphalotaceae</taxon>
        <taxon>Marasmiellus</taxon>
    </lineage>
</organism>
<comment type="caution">
    <text evidence="1">The sequence shown here is derived from an EMBL/GenBank/DDBJ whole genome shotgun (WGS) entry which is preliminary data.</text>
</comment>
<dbReference type="Gene3D" id="2.130.10.10">
    <property type="entry name" value="YVTN repeat-like/Quinoprotein amine dehydrogenase"/>
    <property type="match status" value="1"/>
</dbReference>
<name>A0ABR1J545_9AGAR</name>
<proteinExistence type="predicted"/>
<dbReference type="Proteomes" id="UP001498398">
    <property type="component" value="Unassembled WGS sequence"/>
</dbReference>
<evidence type="ECO:0000313" key="1">
    <source>
        <dbReference type="EMBL" id="KAK7447760.1"/>
    </source>
</evidence>
<gene>
    <name evidence="1" type="ORF">VKT23_014018</name>
</gene>
<keyword evidence="2" id="KW-1185">Reference proteome</keyword>
<evidence type="ECO:0000313" key="2">
    <source>
        <dbReference type="Proteomes" id="UP001498398"/>
    </source>
</evidence>
<dbReference type="EMBL" id="JBANRG010000040">
    <property type="protein sequence ID" value="KAK7447760.1"/>
    <property type="molecule type" value="Genomic_DNA"/>
</dbReference>
<protein>
    <submittedName>
        <fullName evidence="1">Uncharacterized protein</fullName>
    </submittedName>
</protein>
<reference evidence="1 2" key="1">
    <citation type="submission" date="2024-01" db="EMBL/GenBank/DDBJ databases">
        <title>A draft genome for the cacao thread blight pathogen Marasmiellus scandens.</title>
        <authorList>
            <person name="Baruah I.K."/>
            <person name="Leung J."/>
            <person name="Bukari Y."/>
            <person name="Amoako-Attah I."/>
            <person name="Meinhardt L.W."/>
            <person name="Bailey B.A."/>
            <person name="Cohen S.P."/>
        </authorList>
    </citation>
    <scope>NUCLEOTIDE SEQUENCE [LARGE SCALE GENOMIC DNA]</scope>
    <source>
        <strain evidence="1 2">GH-19</strain>
    </source>
</reference>
<dbReference type="InterPro" id="IPR015943">
    <property type="entry name" value="WD40/YVTN_repeat-like_dom_sf"/>
</dbReference>
<sequence>MAFSEDGCFLAVAPGQGVQVWDIRMPEPHLLGTYLETFGETSAVIRYKNNSFITGHSCGTIQVVTVERSVPRITTHILTGHCPEGVLSLAIKGDHWLAVRTTSQIRLYEVSLGTASFMGTIPPPSITQIIPKAAYWIENDFGAVHLVVCYAGNIVVQVYERYCFSNY</sequence>
<dbReference type="SUPFAM" id="SSF50978">
    <property type="entry name" value="WD40 repeat-like"/>
    <property type="match status" value="1"/>
</dbReference>
<accession>A0ABR1J545</accession>